<comment type="cofactor">
    <cofactor evidence="1">
        <name>thiamine diphosphate</name>
        <dbReference type="ChEBI" id="CHEBI:58937"/>
    </cofactor>
</comment>
<dbReference type="eggNOG" id="COG0567">
    <property type="taxonomic scope" value="Bacteria"/>
</dbReference>
<dbReference type="PATRIC" id="fig|937777.3.peg.923"/>
<evidence type="ECO:0000256" key="3">
    <source>
        <dbReference type="ARBA" id="ARBA00012280"/>
    </source>
</evidence>
<dbReference type="InterPro" id="IPR011603">
    <property type="entry name" value="2oxoglutarate_DH_E1"/>
</dbReference>
<evidence type="ECO:0000256" key="1">
    <source>
        <dbReference type="ARBA" id="ARBA00001964"/>
    </source>
</evidence>
<keyword evidence="5" id="KW-0786">Thiamine pyrophosphate</keyword>
<dbReference type="InterPro" id="IPR031717">
    <property type="entry name" value="ODO-1/KGD_C"/>
</dbReference>
<dbReference type="SUPFAM" id="SSF52518">
    <property type="entry name" value="Thiamin diphosphate-binding fold (THDP-binding)"/>
    <property type="match status" value="2"/>
</dbReference>
<dbReference type="GO" id="GO:0004591">
    <property type="term" value="F:oxoglutarate dehydrogenase (succinyl-transferring) activity"/>
    <property type="evidence" value="ECO:0007669"/>
    <property type="project" value="UniProtKB-EC"/>
</dbReference>
<dbReference type="Pfam" id="PF00676">
    <property type="entry name" value="E1_dh"/>
    <property type="match status" value="1"/>
</dbReference>
<dbReference type="InterPro" id="IPR005475">
    <property type="entry name" value="Transketolase-like_Pyr-bd"/>
</dbReference>
<dbReference type="GO" id="GO:0006099">
    <property type="term" value="P:tricarboxylic acid cycle"/>
    <property type="evidence" value="ECO:0007669"/>
    <property type="project" value="TreeGrafter"/>
</dbReference>
<dbReference type="InterPro" id="IPR029061">
    <property type="entry name" value="THDP-binding"/>
</dbReference>
<dbReference type="CDD" id="cd02016">
    <property type="entry name" value="TPP_E1_OGDC_like"/>
    <property type="match status" value="1"/>
</dbReference>
<keyword evidence="9" id="KW-1185">Reference proteome</keyword>
<reference evidence="9" key="1">
    <citation type="submission" date="2012-03" db="EMBL/GenBank/DDBJ databases">
        <title>Complete sequence of chromosome of Deinococcus peraridilitoris DSM 19664.</title>
        <authorList>
            <person name="Lucas S."/>
            <person name="Copeland A."/>
            <person name="Lapidus A."/>
            <person name="Glavina del Rio T."/>
            <person name="Dalin E."/>
            <person name="Tice H."/>
            <person name="Bruce D."/>
            <person name="Goodwin L."/>
            <person name="Pitluck S."/>
            <person name="Peters L."/>
            <person name="Mikhailova N."/>
            <person name="Lu M."/>
            <person name="Kyrpides N."/>
            <person name="Mavromatis K."/>
            <person name="Ivanova N."/>
            <person name="Brettin T."/>
            <person name="Detter J.C."/>
            <person name="Han C."/>
            <person name="Larimer F."/>
            <person name="Land M."/>
            <person name="Hauser L."/>
            <person name="Markowitz V."/>
            <person name="Cheng J.-F."/>
            <person name="Hugenholtz P."/>
            <person name="Woyke T."/>
            <person name="Wu D."/>
            <person name="Pukall R."/>
            <person name="Steenblock K."/>
            <person name="Brambilla E."/>
            <person name="Klenk H.-P."/>
            <person name="Eisen J.A."/>
        </authorList>
    </citation>
    <scope>NUCLEOTIDE SEQUENCE [LARGE SCALE GENOMIC DNA]</scope>
    <source>
        <strain evidence="9">DSM 19664 / LMG 22246 / CIP 109416 / KR-200</strain>
    </source>
</reference>
<accession>K9ZZW7</accession>
<dbReference type="NCBIfam" id="NF006914">
    <property type="entry name" value="PRK09404.1"/>
    <property type="match status" value="1"/>
</dbReference>
<dbReference type="NCBIfam" id="TIGR00239">
    <property type="entry name" value="2oxo_dh_E1"/>
    <property type="match status" value="1"/>
</dbReference>
<sequence>MLRNAMDDSTVMYGGNAGFVESLYEDYLQDPASVSPQWRSFFEAQRDGAQETQHSVVQAAFLQLARQGGRRIAAAASAPETPNRGVSALINAYRLYGHLAANENPLRFRAKDPVPELDPASYGLTDTDLNSPVSDGAFNGTLRSVLEELRATYCGSVGYEFVYLPREEREWFQARVEAGRGHGSATPEQKKRLLDKLNAAEGLERYLHVTYVGQKRFSLEGGESLIPLIDIIIQRAGGAGVKETVIGMAHRGRLNVLVNIFGKRPADLFAEFEGKKKLSDDPDVAGDVKYHMGFSSNVRTPGGPIHLSLAFNPSHLEIVSPVVHGSARARQDRRGDTEARRSVLPITIHGDAAIAGQGVVMETLNFSQLRSFTTGGAIRIVVNNQVGFTTSDPRDTRTSRYATDTAKMIDAPVMHVNADDPEAVAFAGALALDYRQRYGKDVFIDLLCYRKLGHNEGDDPTMTQPVMYREIKAHPGTRALYAQKLEAEGVIPSGAAEQLVERYRDLLDQGETVVQEIDNEEQSALAADWGKFGDNHWHDSIDTGVSLETLQELGRKVTEVPEGFGVHRGVERVLKARREMAEGRQRLDWGMGETLGYASLLAEGYNVRLCGQDAGRGTFVHRHAVLHDQNAQDPANEEFIPLAHLNPQQGRLEVIDSTLSEEAVLAFEYGYSTSEPSTLDIWEAQFGDFANGAQVVIDQFISAGESKWQRFSGLTMFLPHGYEGQGPEHSSARLERYLQLCAQNNMQVVVPSSPAQVFHMLRRQILRPLRKPLIVMTPKSLLRSKFATSELSELTHGTFQEVIGDHLDKPRRAVISSGKLHWELAEAREKNGLDKQVALVRLEQLYPFPAEALRSELAKYGKVEVVWAQEEPYNQGAWLMIQEDLRGVLAPGQTLSVSSRPRTASTAVGYASKSNQEQQAIIEAALNLSVAKV</sequence>
<dbReference type="OrthoDB" id="9759785at2"/>
<dbReference type="Gene3D" id="3.40.50.12470">
    <property type="match status" value="1"/>
</dbReference>
<dbReference type="EC" id="1.2.4.2" evidence="3"/>
<dbReference type="PIRSF" id="PIRSF000157">
    <property type="entry name" value="Oxoglu_dh_E1"/>
    <property type="match status" value="1"/>
</dbReference>
<evidence type="ECO:0000256" key="4">
    <source>
        <dbReference type="ARBA" id="ARBA00023002"/>
    </source>
</evidence>
<proteinExistence type="predicted"/>
<gene>
    <name evidence="8" type="ordered locus">Deipe_0913</name>
</gene>
<dbReference type="Gene3D" id="3.40.50.970">
    <property type="match status" value="1"/>
</dbReference>
<dbReference type="SMART" id="SM00861">
    <property type="entry name" value="Transket_pyr"/>
    <property type="match status" value="1"/>
</dbReference>
<dbReference type="KEGG" id="dpd:Deipe_0913"/>
<evidence type="ECO:0000256" key="2">
    <source>
        <dbReference type="ARBA" id="ARBA00011301"/>
    </source>
</evidence>
<keyword evidence="6" id="KW-0324">Glycolysis</keyword>
<dbReference type="Pfam" id="PF02779">
    <property type="entry name" value="Transket_pyr"/>
    <property type="match status" value="1"/>
</dbReference>
<dbReference type="Pfam" id="PF16870">
    <property type="entry name" value="OxoGdeHyase_C"/>
    <property type="match status" value="1"/>
</dbReference>
<dbReference type="FunFam" id="3.40.50.12470:FF:000009">
    <property type="entry name" value="2-oxoglutarate dehydrogenase E1 component"/>
    <property type="match status" value="1"/>
</dbReference>
<dbReference type="InterPro" id="IPR042179">
    <property type="entry name" value="KGD_C_sf"/>
</dbReference>
<evidence type="ECO:0000313" key="9">
    <source>
        <dbReference type="Proteomes" id="UP000010467"/>
    </source>
</evidence>
<organism evidence="8 9">
    <name type="scientific">Deinococcus peraridilitoris (strain DSM 19664 / LMG 22246 / CIP 109416 / KR-200)</name>
    <dbReference type="NCBI Taxonomy" id="937777"/>
    <lineage>
        <taxon>Bacteria</taxon>
        <taxon>Thermotogati</taxon>
        <taxon>Deinococcota</taxon>
        <taxon>Deinococci</taxon>
        <taxon>Deinococcales</taxon>
        <taxon>Deinococcaceae</taxon>
        <taxon>Deinococcus</taxon>
    </lineage>
</organism>
<dbReference type="Pfam" id="PF16078">
    <property type="entry name" value="2-oxogl_dehyd_N"/>
    <property type="match status" value="1"/>
</dbReference>
<dbReference type="NCBIfam" id="NF008907">
    <property type="entry name" value="PRK12270.1"/>
    <property type="match status" value="1"/>
</dbReference>
<dbReference type="PANTHER" id="PTHR23152">
    <property type="entry name" value="2-OXOGLUTARATE DEHYDROGENASE"/>
    <property type="match status" value="1"/>
</dbReference>
<dbReference type="InterPro" id="IPR001017">
    <property type="entry name" value="DH_E1"/>
</dbReference>
<evidence type="ECO:0000259" key="7">
    <source>
        <dbReference type="SMART" id="SM00861"/>
    </source>
</evidence>
<evidence type="ECO:0000256" key="6">
    <source>
        <dbReference type="ARBA" id="ARBA00023152"/>
    </source>
</evidence>
<dbReference type="GO" id="GO:0030976">
    <property type="term" value="F:thiamine pyrophosphate binding"/>
    <property type="evidence" value="ECO:0007669"/>
    <property type="project" value="InterPro"/>
</dbReference>
<evidence type="ECO:0000313" key="8">
    <source>
        <dbReference type="EMBL" id="AFZ66482.1"/>
    </source>
</evidence>
<dbReference type="EMBL" id="CP003382">
    <property type="protein sequence ID" value="AFZ66482.1"/>
    <property type="molecule type" value="Genomic_DNA"/>
</dbReference>
<dbReference type="GO" id="GO:0005829">
    <property type="term" value="C:cytosol"/>
    <property type="evidence" value="ECO:0007669"/>
    <property type="project" value="TreeGrafter"/>
</dbReference>
<protein>
    <recommendedName>
        <fullName evidence="3">oxoglutarate dehydrogenase (succinyl-transferring)</fullName>
        <ecNumber evidence="3">1.2.4.2</ecNumber>
    </recommendedName>
</protein>
<dbReference type="GO" id="GO:0006096">
    <property type="term" value="P:glycolytic process"/>
    <property type="evidence" value="ECO:0007669"/>
    <property type="project" value="UniProtKB-KW"/>
</dbReference>
<name>K9ZZW7_DEIPD</name>
<evidence type="ECO:0000256" key="5">
    <source>
        <dbReference type="ARBA" id="ARBA00023052"/>
    </source>
</evidence>
<comment type="subunit">
    <text evidence="2">Homodimer. Part of the 2-oxoglutarate dehydrogenase (OGDH) complex composed of E1 (2-oxoglutarate dehydrogenase), E2 (dihydrolipoamide succinyltransferase) and E3 (dihydrolipoamide dehydrogenase); the complex contains multiple copies of the three enzymatic components (E1, E2 and E3).</text>
</comment>
<dbReference type="STRING" id="937777.Deipe_0913"/>
<dbReference type="PANTHER" id="PTHR23152:SF4">
    <property type="entry name" value="2-OXOADIPATE DEHYDROGENASE COMPLEX COMPONENT E1"/>
    <property type="match status" value="1"/>
</dbReference>
<dbReference type="GO" id="GO:0045252">
    <property type="term" value="C:oxoglutarate dehydrogenase complex"/>
    <property type="evidence" value="ECO:0007669"/>
    <property type="project" value="TreeGrafter"/>
</dbReference>
<feature type="domain" description="Transketolase-like pyrimidine-binding" evidence="7">
    <location>
        <begin position="587"/>
        <end position="784"/>
    </location>
</feature>
<dbReference type="HOGENOM" id="CLU_004709_1_0_0"/>
<keyword evidence="4" id="KW-0560">Oxidoreductase</keyword>
<dbReference type="AlphaFoldDB" id="K9ZZW7"/>
<dbReference type="Gene3D" id="1.10.287.1150">
    <property type="entry name" value="TPP helical domain"/>
    <property type="match status" value="1"/>
</dbReference>
<dbReference type="Gene3D" id="3.40.50.11610">
    <property type="entry name" value="Multifunctional 2-oxoglutarate metabolism enzyme, C-terminal domain"/>
    <property type="match status" value="1"/>
</dbReference>
<dbReference type="InterPro" id="IPR032106">
    <property type="entry name" value="2-oxogl_dehyd_N"/>
</dbReference>
<dbReference type="Proteomes" id="UP000010467">
    <property type="component" value="Chromosome"/>
</dbReference>